<evidence type="ECO:0000259" key="6">
    <source>
        <dbReference type="Pfam" id="PF04932"/>
    </source>
</evidence>
<organism evidence="7 8">
    <name type="scientific">Rhizobium paranaense</name>
    <dbReference type="NCBI Taxonomy" id="1650438"/>
    <lineage>
        <taxon>Bacteria</taxon>
        <taxon>Pseudomonadati</taxon>
        <taxon>Pseudomonadota</taxon>
        <taxon>Alphaproteobacteria</taxon>
        <taxon>Hyphomicrobiales</taxon>
        <taxon>Rhizobiaceae</taxon>
        <taxon>Rhizobium/Agrobacterium group</taxon>
        <taxon>Rhizobium</taxon>
    </lineage>
</organism>
<dbReference type="Pfam" id="PF04932">
    <property type="entry name" value="Wzy_C"/>
    <property type="match status" value="1"/>
</dbReference>
<feature type="transmembrane region" description="Helical" evidence="5">
    <location>
        <begin position="179"/>
        <end position="198"/>
    </location>
</feature>
<feature type="transmembrane region" description="Helical" evidence="5">
    <location>
        <begin position="156"/>
        <end position="174"/>
    </location>
</feature>
<dbReference type="RefSeq" id="WP_183938199.1">
    <property type="nucleotide sequence ID" value="NZ_JACHBI010000005.1"/>
</dbReference>
<evidence type="ECO:0000256" key="2">
    <source>
        <dbReference type="ARBA" id="ARBA00022692"/>
    </source>
</evidence>
<feature type="transmembrane region" description="Helical" evidence="5">
    <location>
        <begin position="329"/>
        <end position="348"/>
    </location>
</feature>
<feature type="transmembrane region" description="Helical" evidence="5">
    <location>
        <begin position="37"/>
        <end position="54"/>
    </location>
</feature>
<evidence type="ECO:0000256" key="5">
    <source>
        <dbReference type="SAM" id="Phobius"/>
    </source>
</evidence>
<evidence type="ECO:0000313" key="7">
    <source>
        <dbReference type="EMBL" id="MBB5574519.1"/>
    </source>
</evidence>
<dbReference type="PANTHER" id="PTHR37422">
    <property type="entry name" value="TEICHURONIC ACID BIOSYNTHESIS PROTEIN TUAE"/>
    <property type="match status" value="1"/>
</dbReference>
<evidence type="ECO:0000256" key="3">
    <source>
        <dbReference type="ARBA" id="ARBA00022989"/>
    </source>
</evidence>
<dbReference type="EMBL" id="JACHBI010000005">
    <property type="protein sequence ID" value="MBB5574519.1"/>
    <property type="molecule type" value="Genomic_DNA"/>
</dbReference>
<feature type="transmembrane region" description="Helical" evidence="5">
    <location>
        <begin position="231"/>
        <end position="251"/>
    </location>
</feature>
<gene>
    <name evidence="7" type="ORF">GGD50_003146</name>
</gene>
<feature type="transmembrane region" description="Helical" evidence="5">
    <location>
        <begin position="204"/>
        <end position="224"/>
    </location>
</feature>
<keyword evidence="3 5" id="KW-1133">Transmembrane helix</keyword>
<evidence type="ECO:0000256" key="4">
    <source>
        <dbReference type="ARBA" id="ARBA00023136"/>
    </source>
</evidence>
<dbReference type="GO" id="GO:0016020">
    <property type="term" value="C:membrane"/>
    <property type="evidence" value="ECO:0007669"/>
    <property type="project" value="UniProtKB-SubCell"/>
</dbReference>
<dbReference type="PANTHER" id="PTHR37422:SF17">
    <property type="entry name" value="O-ANTIGEN LIGASE"/>
    <property type="match status" value="1"/>
</dbReference>
<protein>
    <submittedName>
        <fullName evidence="7">Exopolysaccharide production protein ExoQ</fullName>
    </submittedName>
</protein>
<keyword evidence="8" id="KW-1185">Reference proteome</keyword>
<accession>A0A7W9D1N8</accession>
<name>A0A7W9D1N8_9HYPH</name>
<dbReference type="Proteomes" id="UP000549882">
    <property type="component" value="Unassembled WGS sequence"/>
</dbReference>
<dbReference type="AlphaFoldDB" id="A0A7W9D1N8"/>
<sequence length="430" mass="47512">MQIAKSTFIRPGSNATYGMVAVALSFFVFAYSSRFGQASILAYYGLWFPLVLIGYRSTLGNYQKQLWLFAFGVFTCLSIFWSAVPSITARAAIQYMTHIICALIAMRTLDIRTLTRGGIAGVGLVLLYSILFGYYAYDPLDGTYSFVGAFDSKNQLGFYASLGIYFAFAAVFILGERRIWLLGGGIAGLLSAYCLLASQSATSVLTTGLVVVLSIGMRGILFLSPRQRKRLFAVLAVTGLAVAVAGINFGGVDLVLGAFGKDSTLTGRTYLWQQGIEAIWQHPFFGVGYQAYWVQGFSEPERLWDEFYIASRAGFHFHNTFIETTVETGLIGVCLLIAILLTAVIGHIKRFLSDIRNDESYVLLGVATLLLIRAFVEIDILNPYHVGSFLFYFTAGKLTMKTRAPKAAPLVPDDRMEFVPSMNWEPRISR</sequence>
<comment type="subcellular location">
    <subcellularLocation>
        <location evidence="1">Membrane</location>
        <topology evidence="1">Multi-pass membrane protein</topology>
    </subcellularLocation>
</comment>
<evidence type="ECO:0000313" key="8">
    <source>
        <dbReference type="Proteomes" id="UP000549882"/>
    </source>
</evidence>
<feature type="transmembrane region" description="Helical" evidence="5">
    <location>
        <begin position="118"/>
        <end position="136"/>
    </location>
</feature>
<reference evidence="7 8" key="1">
    <citation type="submission" date="2020-08" db="EMBL/GenBank/DDBJ databases">
        <title>Genomic Encyclopedia of Type Strains, Phase IV (KMG-V): Genome sequencing to study the core and pangenomes of soil and plant-associated prokaryotes.</title>
        <authorList>
            <person name="Whitman W."/>
        </authorList>
    </citation>
    <scope>NUCLEOTIDE SEQUENCE [LARGE SCALE GENOMIC DNA]</scope>
    <source>
        <strain evidence="7 8">SEMIA 4064</strain>
    </source>
</reference>
<evidence type="ECO:0000256" key="1">
    <source>
        <dbReference type="ARBA" id="ARBA00004141"/>
    </source>
</evidence>
<feature type="domain" description="O-antigen ligase-related" evidence="6">
    <location>
        <begin position="187"/>
        <end position="336"/>
    </location>
</feature>
<proteinExistence type="predicted"/>
<keyword evidence="4 5" id="KW-0472">Membrane</keyword>
<feature type="transmembrane region" description="Helical" evidence="5">
    <location>
        <begin position="66"/>
        <end position="83"/>
    </location>
</feature>
<feature type="transmembrane region" description="Helical" evidence="5">
    <location>
        <begin position="360"/>
        <end position="376"/>
    </location>
</feature>
<comment type="caution">
    <text evidence="7">The sequence shown here is derived from an EMBL/GenBank/DDBJ whole genome shotgun (WGS) entry which is preliminary data.</text>
</comment>
<dbReference type="InterPro" id="IPR007016">
    <property type="entry name" value="O-antigen_ligase-rel_domated"/>
</dbReference>
<keyword evidence="2 5" id="KW-0812">Transmembrane</keyword>
<feature type="transmembrane region" description="Helical" evidence="5">
    <location>
        <begin position="12"/>
        <end position="31"/>
    </location>
</feature>
<dbReference type="InterPro" id="IPR051533">
    <property type="entry name" value="WaaL-like"/>
</dbReference>